<dbReference type="AlphaFoldDB" id="A0A382EH86"/>
<accession>A0A382EH86</accession>
<dbReference type="Gene3D" id="2.60.120.330">
    <property type="entry name" value="B-lactam Antibiotic, Isopenicillin N Synthase, Chain"/>
    <property type="match status" value="1"/>
</dbReference>
<gene>
    <name evidence="1" type="ORF">METZ01_LOCUS202689</name>
</gene>
<protein>
    <recommendedName>
        <fullName evidence="2">Aspartyl/asparaginy/proline hydroxylase domain-containing protein</fullName>
    </recommendedName>
</protein>
<dbReference type="InterPro" id="IPR027443">
    <property type="entry name" value="IPNS-like_sf"/>
</dbReference>
<evidence type="ECO:0008006" key="2">
    <source>
        <dbReference type="Google" id="ProtNLM"/>
    </source>
</evidence>
<name>A0A382EH86_9ZZZZ</name>
<dbReference type="EMBL" id="UINC01044409">
    <property type="protein sequence ID" value="SVB49835.1"/>
    <property type="molecule type" value="Genomic_DNA"/>
</dbReference>
<organism evidence="1">
    <name type="scientific">marine metagenome</name>
    <dbReference type="NCBI Taxonomy" id="408172"/>
    <lineage>
        <taxon>unclassified sequences</taxon>
        <taxon>metagenomes</taxon>
        <taxon>ecological metagenomes</taxon>
    </lineage>
</organism>
<reference evidence="1" key="1">
    <citation type="submission" date="2018-05" db="EMBL/GenBank/DDBJ databases">
        <authorList>
            <person name="Lanie J.A."/>
            <person name="Ng W.-L."/>
            <person name="Kazmierczak K.M."/>
            <person name="Andrzejewski T.M."/>
            <person name="Davidsen T.M."/>
            <person name="Wayne K.J."/>
            <person name="Tettelin H."/>
            <person name="Glass J.I."/>
            <person name="Rusch D."/>
            <person name="Podicherti R."/>
            <person name="Tsui H.-C.T."/>
            <person name="Winkler M.E."/>
        </authorList>
    </citation>
    <scope>NUCLEOTIDE SEQUENCE</scope>
</reference>
<sequence length="323" mass="37926">MEKIWSSYNDKALSPFLEMKKNSIASALDKGLYEHTDDYAVFSNVFKSKSKIKMYSGYNIPIASVEVGERVIYKIAYNNISKIKEKLESYEENTFIYIFEESNEEKDIVKTCGYEKVGVKINTFGDVLGVYFKGEPTPFGKREFPEQNKILKEEYYVLRKMKFPVITDLCESIKSKLKEREIEFTNHYSNYNKKNSWSAISLRGYTKDFKFITKPEEMNKKWKEQNKDVDFSLQDTSLRKDFPEVEEILSHLKAVPHRIRFMNLTPQGGELQRHTDQVDPDAGVADYKLMRVHFPIVTNENVIFEQWDCEGYNEKIHMEIGEC</sequence>
<proteinExistence type="predicted"/>
<dbReference type="SUPFAM" id="SSF51197">
    <property type="entry name" value="Clavaminate synthase-like"/>
    <property type="match status" value="1"/>
</dbReference>
<feature type="non-terminal residue" evidence="1">
    <location>
        <position position="323"/>
    </location>
</feature>
<evidence type="ECO:0000313" key="1">
    <source>
        <dbReference type="EMBL" id="SVB49835.1"/>
    </source>
</evidence>